<proteinExistence type="predicted"/>
<gene>
    <name evidence="1" type="ORF">LOK49_LG01G03828</name>
</gene>
<comment type="caution">
    <text evidence="1">The sequence shown here is derived from an EMBL/GenBank/DDBJ whole genome shotgun (WGS) entry which is preliminary data.</text>
</comment>
<keyword evidence="2" id="KW-1185">Reference proteome</keyword>
<protein>
    <submittedName>
        <fullName evidence="1">AIG2-like protein D</fullName>
    </submittedName>
</protein>
<reference evidence="1 2" key="1">
    <citation type="journal article" date="2022" name="Plant J.">
        <title>Chromosome-level genome of Camellia lanceoleosa provides a valuable resource for understanding genome evolution and self-incompatibility.</title>
        <authorList>
            <person name="Gong W."/>
            <person name="Xiao S."/>
            <person name="Wang L."/>
            <person name="Liao Z."/>
            <person name="Chang Y."/>
            <person name="Mo W."/>
            <person name="Hu G."/>
            <person name="Li W."/>
            <person name="Zhao G."/>
            <person name="Zhu H."/>
            <person name="Hu X."/>
            <person name="Ji K."/>
            <person name="Xiang X."/>
            <person name="Song Q."/>
            <person name="Yuan D."/>
            <person name="Jin S."/>
            <person name="Zhang L."/>
        </authorList>
    </citation>
    <scope>NUCLEOTIDE SEQUENCE [LARGE SCALE GENOMIC DNA]</scope>
    <source>
        <strain evidence="1">SQ_2022a</strain>
    </source>
</reference>
<dbReference type="Proteomes" id="UP001060215">
    <property type="component" value="Chromosome 1"/>
</dbReference>
<accession>A0ACC0IYR4</accession>
<evidence type="ECO:0000313" key="2">
    <source>
        <dbReference type="Proteomes" id="UP001060215"/>
    </source>
</evidence>
<organism evidence="1 2">
    <name type="scientific">Camellia lanceoleosa</name>
    <dbReference type="NCBI Taxonomy" id="1840588"/>
    <lineage>
        <taxon>Eukaryota</taxon>
        <taxon>Viridiplantae</taxon>
        <taxon>Streptophyta</taxon>
        <taxon>Embryophyta</taxon>
        <taxon>Tracheophyta</taxon>
        <taxon>Spermatophyta</taxon>
        <taxon>Magnoliopsida</taxon>
        <taxon>eudicotyledons</taxon>
        <taxon>Gunneridae</taxon>
        <taxon>Pentapetalae</taxon>
        <taxon>asterids</taxon>
        <taxon>Ericales</taxon>
        <taxon>Theaceae</taxon>
        <taxon>Camellia</taxon>
    </lineage>
</organism>
<name>A0ACC0IYR4_9ERIC</name>
<sequence>MDKENKRNGSSSSVFCIFIPVRTLIGDLHMISHRFSVKECVYPAIILVKNKKVTRKVSLGITLPELDIFNTFEDVEYNRCTVEVSLMVCHPLNFYIEDEFHRASRGRAGGVKSITNYASVLVAEYMVMIIITAPALPKSSSLSPSFSLSMEVKALLDSRWWGNISSRYH</sequence>
<dbReference type="EMBL" id="CM045758">
    <property type="protein sequence ID" value="KAI8030835.1"/>
    <property type="molecule type" value="Genomic_DNA"/>
</dbReference>
<evidence type="ECO:0000313" key="1">
    <source>
        <dbReference type="EMBL" id="KAI8030835.1"/>
    </source>
</evidence>